<dbReference type="RefSeq" id="WP_256312617.1">
    <property type="nucleotide sequence ID" value="NZ_JANGAC010000017.1"/>
</dbReference>
<protein>
    <submittedName>
        <fullName evidence="1">Uncharacterized protein</fullName>
    </submittedName>
</protein>
<dbReference type="Proteomes" id="UP001524478">
    <property type="component" value="Unassembled WGS sequence"/>
</dbReference>
<reference evidence="1 2" key="1">
    <citation type="submission" date="2022-06" db="EMBL/GenBank/DDBJ databases">
        <title>Isolation of gut microbiota from human fecal samples.</title>
        <authorList>
            <person name="Pamer E.G."/>
            <person name="Barat B."/>
            <person name="Waligurski E."/>
            <person name="Medina S."/>
            <person name="Paddock L."/>
            <person name="Mostad J."/>
        </authorList>
    </citation>
    <scope>NUCLEOTIDE SEQUENCE [LARGE SCALE GENOMIC DNA]</scope>
    <source>
        <strain evidence="1 2">DFI.7.95</strain>
    </source>
</reference>
<evidence type="ECO:0000313" key="1">
    <source>
        <dbReference type="EMBL" id="MCQ4925025.1"/>
    </source>
</evidence>
<organism evidence="1 2">
    <name type="scientific">Tissierella carlieri</name>
    <dbReference type="NCBI Taxonomy" id="689904"/>
    <lineage>
        <taxon>Bacteria</taxon>
        <taxon>Bacillati</taxon>
        <taxon>Bacillota</taxon>
        <taxon>Tissierellia</taxon>
        <taxon>Tissierellales</taxon>
        <taxon>Tissierellaceae</taxon>
        <taxon>Tissierella</taxon>
    </lineage>
</organism>
<evidence type="ECO:0000313" key="2">
    <source>
        <dbReference type="Proteomes" id="UP001524478"/>
    </source>
</evidence>
<dbReference type="EMBL" id="JANGAC010000017">
    <property type="protein sequence ID" value="MCQ4925025.1"/>
    <property type="molecule type" value="Genomic_DNA"/>
</dbReference>
<comment type="caution">
    <text evidence="1">The sequence shown here is derived from an EMBL/GenBank/DDBJ whole genome shotgun (WGS) entry which is preliminary data.</text>
</comment>
<gene>
    <name evidence="1" type="ORF">NE686_18130</name>
</gene>
<name>A0ABT1SEW4_9FIRM</name>
<keyword evidence="2" id="KW-1185">Reference proteome</keyword>
<accession>A0ABT1SEW4</accession>
<sequence>MYKELMEIIANNKVKYFMCLPDFRLDVEDVNVRVEKDCIKLSIPGGLVTIWDDSKIERCKRPDNLITECNHCYRIYNQDAECIGYVYC</sequence>
<proteinExistence type="predicted"/>